<name>W2GVA7_PHYNI</name>
<proteinExistence type="predicted"/>
<accession>W2GVA7</accession>
<dbReference type="EMBL" id="KI686419">
    <property type="protein sequence ID" value="ETK86231.1"/>
    <property type="molecule type" value="Genomic_DNA"/>
</dbReference>
<gene>
    <name evidence="1" type="ORF">L915_09107</name>
</gene>
<sequence length="56" mass="6199">MEGKLSLVLPADTRWGNYRAVFFDHSRFGDDSTCICLVTGISPRSYQGAESQATSR</sequence>
<dbReference type="Proteomes" id="UP000053236">
    <property type="component" value="Unassembled WGS sequence"/>
</dbReference>
<evidence type="ECO:0000313" key="1">
    <source>
        <dbReference type="EMBL" id="ETK86231.1"/>
    </source>
</evidence>
<reference evidence="1" key="1">
    <citation type="submission" date="2013-11" db="EMBL/GenBank/DDBJ databases">
        <title>The Genome Sequence of Phytophthora parasitica CJ02B3.</title>
        <authorList>
            <consortium name="The Broad Institute Genomics Platform"/>
            <person name="Russ C."/>
            <person name="Tyler B."/>
            <person name="Panabieres F."/>
            <person name="Shan W."/>
            <person name="Tripathy S."/>
            <person name="Grunwald N."/>
            <person name="Machado M."/>
            <person name="Johnson C.S."/>
            <person name="Arredondo F."/>
            <person name="Hong C."/>
            <person name="Coffey M."/>
            <person name="Young S.K."/>
            <person name="Zeng Q."/>
            <person name="Gargeya S."/>
            <person name="Fitzgerald M."/>
            <person name="Abouelleil A."/>
            <person name="Alvarado L."/>
            <person name="Chapman S.B."/>
            <person name="Gainer-Dewar J."/>
            <person name="Goldberg J."/>
            <person name="Griggs A."/>
            <person name="Gujja S."/>
            <person name="Hansen M."/>
            <person name="Howarth C."/>
            <person name="Imamovic A."/>
            <person name="Ireland A."/>
            <person name="Larimer J."/>
            <person name="McCowan C."/>
            <person name="Murphy C."/>
            <person name="Pearson M."/>
            <person name="Poon T.W."/>
            <person name="Priest M."/>
            <person name="Roberts A."/>
            <person name="Saif S."/>
            <person name="Shea T."/>
            <person name="Sykes S."/>
            <person name="Wortman J."/>
            <person name="Nusbaum C."/>
            <person name="Birren B."/>
        </authorList>
    </citation>
    <scope>NUCLEOTIDE SEQUENCE [LARGE SCALE GENOMIC DNA]</scope>
    <source>
        <strain evidence="1">CJ02B3</strain>
    </source>
</reference>
<dbReference type="AlphaFoldDB" id="W2GVA7"/>
<protein>
    <submittedName>
        <fullName evidence="1">Uncharacterized protein</fullName>
    </submittedName>
</protein>
<organism evidence="1">
    <name type="scientific">Phytophthora nicotianae</name>
    <name type="common">Potato buckeye rot agent</name>
    <name type="synonym">Phytophthora parasitica</name>
    <dbReference type="NCBI Taxonomy" id="4792"/>
    <lineage>
        <taxon>Eukaryota</taxon>
        <taxon>Sar</taxon>
        <taxon>Stramenopiles</taxon>
        <taxon>Oomycota</taxon>
        <taxon>Peronosporomycetes</taxon>
        <taxon>Peronosporales</taxon>
        <taxon>Peronosporaceae</taxon>
        <taxon>Phytophthora</taxon>
    </lineage>
</organism>
<feature type="non-terminal residue" evidence="1">
    <location>
        <position position="56"/>
    </location>
</feature>